<dbReference type="PROSITE" id="PS51725">
    <property type="entry name" value="ABM"/>
    <property type="match status" value="1"/>
</dbReference>
<dbReference type="PANTHER" id="PTHR33336">
    <property type="entry name" value="QUINOL MONOOXYGENASE YGIN-RELATED"/>
    <property type="match status" value="1"/>
</dbReference>
<dbReference type="Proteomes" id="UP000093902">
    <property type="component" value="Unassembled WGS sequence"/>
</dbReference>
<feature type="domain" description="ABM" evidence="1">
    <location>
        <begin position="2"/>
        <end position="90"/>
    </location>
</feature>
<evidence type="ECO:0000313" key="2">
    <source>
        <dbReference type="EMBL" id="OBB29796.1"/>
    </source>
</evidence>
<sequence>MHTAFIRVKVAPAAAERAATAMQNLVDPTLAEPGCITYEFYRDLEDPSLFLCFEHWDSRESMDAHGTTPHVATFLTELGPSIEKWEYNHTAAL</sequence>
<keyword evidence="2" id="KW-0503">Monooxygenase</keyword>
<dbReference type="InterPro" id="IPR011008">
    <property type="entry name" value="Dimeric_a/b-barrel"/>
</dbReference>
<proteinExistence type="predicted"/>
<dbReference type="OrthoDB" id="287932at2"/>
<dbReference type="GO" id="GO:0004497">
    <property type="term" value="F:monooxygenase activity"/>
    <property type="evidence" value="ECO:0007669"/>
    <property type="project" value="UniProtKB-KW"/>
</dbReference>
<dbReference type="PANTHER" id="PTHR33336:SF15">
    <property type="entry name" value="ABM DOMAIN-CONTAINING PROTEIN"/>
    <property type="match status" value="1"/>
</dbReference>
<evidence type="ECO:0000259" key="1">
    <source>
        <dbReference type="PROSITE" id="PS51725"/>
    </source>
</evidence>
<protein>
    <submittedName>
        <fullName evidence="2">Antibiotic biosynthesis monooxygenase</fullName>
    </submittedName>
</protein>
<dbReference type="AlphaFoldDB" id="A0A1A0R5T5"/>
<dbReference type="SUPFAM" id="SSF54909">
    <property type="entry name" value="Dimeric alpha+beta barrel"/>
    <property type="match status" value="1"/>
</dbReference>
<evidence type="ECO:0000313" key="3">
    <source>
        <dbReference type="Proteomes" id="UP000093902"/>
    </source>
</evidence>
<dbReference type="Gene3D" id="3.30.70.100">
    <property type="match status" value="1"/>
</dbReference>
<name>A0A1A0R5T5_MYCPR</name>
<dbReference type="STRING" id="43304.GCA_001403655_06513"/>
<dbReference type="InterPro" id="IPR007138">
    <property type="entry name" value="ABM_dom"/>
</dbReference>
<dbReference type="RefSeq" id="WP_064932186.1">
    <property type="nucleotide sequence ID" value="NZ_LZSO01000023.1"/>
</dbReference>
<gene>
    <name evidence="2" type="ORF">A5792_02745</name>
</gene>
<reference evidence="3" key="1">
    <citation type="submission" date="2016-06" db="EMBL/GenBank/DDBJ databases">
        <authorList>
            <person name="Sutton G."/>
            <person name="Brinkac L."/>
            <person name="Sanka R."/>
            <person name="Adams M."/>
            <person name="Lau E."/>
            <person name="Mehaffy C."/>
            <person name="Tameris M."/>
            <person name="Hatherill M."/>
            <person name="Hanekom W."/>
            <person name="Mahomed H."/>
            <person name="Mcshane H."/>
        </authorList>
    </citation>
    <scope>NUCLEOTIDE SEQUENCE [LARGE SCALE GENOMIC DNA]</scope>
    <source>
        <strain evidence="3">852002-51209_SCH5440388</strain>
    </source>
</reference>
<keyword evidence="2" id="KW-0560">Oxidoreductase</keyword>
<accession>A0A1A0R5T5</accession>
<dbReference type="EMBL" id="LZSO01000023">
    <property type="protein sequence ID" value="OBB29796.1"/>
    <property type="molecule type" value="Genomic_DNA"/>
</dbReference>
<comment type="caution">
    <text evidence="2">The sequence shown here is derived from an EMBL/GenBank/DDBJ whole genome shotgun (WGS) entry which is preliminary data.</text>
</comment>
<dbReference type="Pfam" id="PF03992">
    <property type="entry name" value="ABM"/>
    <property type="match status" value="1"/>
</dbReference>
<organism evidence="2 3">
    <name type="scientific">Mycolicibacterium peregrinum</name>
    <name type="common">Mycobacterium peregrinum</name>
    <dbReference type="NCBI Taxonomy" id="43304"/>
    <lineage>
        <taxon>Bacteria</taxon>
        <taxon>Bacillati</taxon>
        <taxon>Actinomycetota</taxon>
        <taxon>Actinomycetes</taxon>
        <taxon>Mycobacteriales</taxon>
        <taxon>Mycobacteriaceae</taxon>
        <taxon>Mycolicibacterium</taxon>
    </lineage>
</organism>
<dbReference type="InterPro" id="IPR050744">
    <property type="entry name" value="AI-2_Isomerase_LsrG"/>
</dbReference>